<comment type="similarity">
    <text evidence="1">Belongs to the LysR transcriptional regulatory family.</text>
</comment>
<dbReference type="RefSeq" id="WP_005858013.1">
    <property type="nucleotide sequence ID" value="NZ_AAYA01000004.1"/>
</dbReference>
<dbReference type="Proteomes" id="UP000005713">
    <property type="component" value="Unassembled WGS sequence"/>
</dbReference>
<dbReference type="eggNOG" id="COG0583">
    <property type="taxonomic scope" value="Bacteria"/>
</dbReference>
<dbReference type="InterPro" id="IPR036388">
    <property type="entry name" value="WH-like_DNA-bd_sf"/>
</dbReference>
<comment type="caution">
    <text evidence="3">The sequence shown here is derived from an EMBL/GenBank/DDBJ whole genome shotgun (WGS) entry which is preliminary data.</text>
</comment>
<accession>A3K263</accession>
<gene>
    <name evidence="3" type="ORF">SSE37_05165</name>
</gene>
<dbReference type="AlphaFoldDB" id="A3K263"/>
<feature type="domain" description="HTH lysR-type" evidence="2">
    <location>
        <begin position="1"/>
        <end position="59"/>
    </location>
</feature>
<dbReference type="GO" id="GO:0006351">
    <property type="term" value="P:DNA-templated transcription"/>
    <property type="evidence" value="ECO:0007669"/>
    <property type="project" value="TreeGrafter"/>
</dbReference>
<evidence type="ECO:0000313" key="4">
    <source>
        <dbReference type="Proteomes" id="UP000005713"/>
    </source>
</evidence>
<evidence type="ECO:0000259" key="2">
    <source>
        <dbReference type="PROSITE" id="PS50931"/>
    </source>
</evidence>
<name>A3K263_SAGS3</name>
<dbReference type="InterPro" id="IPR058163">
    <property type="entry name" value="LysR-type_TF_proteobact-type"/>
</dbReference>
<reference evidence="3 4" key="1">
    <citation type="submission" date="2006-06" db="EMBL/GenBank/DDBJ databases">
        <authorList>
            <person name="Moran M.A."/>
            <person name="Ferriera S."/>
            <person name="Johnson J."/>
            <person name="Kravitz S."/>
            <person name="Beeson K."/>
            <person name="Sutton G."/>
            <person name="Rogers Y.-H."/>
            <person name="Friedman R."/>
            <person name="Frazier M."/>
            <person name="Venter J.C."/>
        </authorList>
    </citation>
    <scope>NUCLEOTIDE SEQUENCE [LARGE SCALE GENOMIC DNA]</scope>
    <source>
        <strain evidence="3 4">E-37</strain>
    </source>
</reference>
<dbReference type="GO" id="GO:0003700">
    <property type="term" value="F:DNA-binding transcription factor activity"/>
    <property type="evidence" value="ECO:0007669"/>
    <property type="project" value="InterPro"/>
</dbReference>
<dbReference type="Gene3D" id="3.40.190.10">
    <property type="entry name" value="Periplasmic binding protein-like II"/>
    <property type="match status" value="1"/>
</dbReference>
<protein>
    <submittedName>
        <fullName evidence="3">Probable transcriptional regulator transcription regulator protein</fullName>
    </submittedName>
</protein>
<dbReference type="PANTHER" id="PTHR30537:SF3">
    <property type="entry name" value="TRANSCRIPTIONAL REGULATORY PROTEIN"/>
    <property type="match status" value="1"/>
</dbReference>
<dbReference type="PANTHER" id="PTHR30537">
    <property type="entry name" value="HTH-TYPE TRANSCRIPTIONAL REGULATOR"/>
    <property type="match status" value="1"/>
</dbReference>
<dbReference type="Pfam" id="PF00126">
    <property type="entry name" value="HTH_1"/>
    <property type="match status" value="1"/>
</dbReference>
<dbReference type="SUPFAM" id="SSF46785">
    <property type="entry name" value="Winged helix' DNA-binding domain"/>
    <property type="match status" value="1"/>
</dbReference>
<dbReference type="SUPFAM" id="SSF53850">
    <property type="entry name" value="Periplasmic binding protein-like II"/>
    <property type="match status" value="1"/>
</dbReference>
<proteinExistence type="inferred from homology"/>
<dbReference type="EMBL" id="AAYA01000004">
    <property type="protein sequence ID" value="EBA09009.1"/>
    <property type="molecule type" value="Genomic_DNA"/>
</dbReference>
<organism evidence="3 4">
    <name type="scientific">Sagittula stellata (strain ATCC 700073 / DSM 11524 / E-37)</name>
    <dbReference type="NCBI Taxonomy" id="388399"/>
    <lineage>
        <taxon>Bacteria</taxon>
        <taxon>Pseudomonadati</taxon>
        <taxon>Pseudomonadota</taxon>
        <taxon>Alphaproteobacteria</taxon>
        <taxon>Rhodobacterales</taxon>
        <taxon>Roseobacteraceae</taxon>
        <taxon>Sagittula</taxon>
    </lineage>
</organism>
<dbReference type="Gene3D" id="1.10.10.10">
    <property type="entry name" value="Winged helix-like DNA-binding domain superfamily/Winged helix DNA-binding domain"/>
    <property type="match status" value="1"/>
</dbReference>
<dbReference type="InterPro" id="IPR000847">
    <property type="entry name" value="LysR_HTH_N"/>
</dbReference>
<dbReference type="PROSITE" id="PS50931">
    <property type="entry name" value="HTH_LYSR"/>
    <property type="match status" value="1"/>
</dbReference>
<evidence type="ECO:0000313" key="3">
    <source>
        <dbReference type="EMBL" id="EBA09009.1"/>
    </source>
</evidence>
<dbReference type="InterPro" id="IPR036390">
    <property type="entry name" value="WH_DNA-bd_sf"/>
</dbReference>
<dbReference type="GO" id="GO:0043565">
    <property type="term" value="F:sequence-specific DNA binding"/>
    <property type="evidence" value="ECO:0007669"/>
    <property type="project" value="TreeGrafter"/>
</dbReference>
<evidence type="ECO:0000256" key="1">
    <source>
        <dbReference type="ARBA" id="ARBA00009437"/>
    </source>
</evidence>
<sequence>MENWDDLRFLVALARTGTMKAAAMMLGTNTATVSRRIDRLSEALGEAAFVKTPGGWQPSEAVKDLIQVAQTFDGQIQTALHAKVGKDTAPVRVKLGAVPFIARHILIPGMGRYNDLLDGIELHLTDRFFKDGLGDHDIVVQLNRPADGRVVTRRIGRLAARLYRPVDVPEPQHWAGYSARLDNVSFQRFGFDAFDKPPKVRLSGADAVAGVIKSAGYAGPLPDVIGLHDPELVVFDPDSPPHIIEVWMFYHETRRDDPVIRNTVDYVLGCFQDNETTLSERAAAE</sequence>
<keyword evidence="4" id="KW-1185">Reference proteome</keyword>